<feature type="compositionally biased region" description="Basic residues" evidence="1">
    <location>
        <begin position="30"/>
        <end position="41"/>
    </location>
</feature>
<sequence>MEMDNGYLSAEEGCRTPKRARGAVKCPATPRKKAAQLKNKKPPANGYFKSPEIDVFFAMVRRREACA</sequence>
<dbReference type="Gramene" id="mRNA:HanXRQr2_Chr07g0310761">
    <property type="protein sequence ID" value="CDS:HanXRQr2_Chr07g0310761.1"/>
    <property type="gene ID" value="HanXRQr2_Chr07g0310761"/>
</dbReference>
<evidence type="ECO:0000313" key="3">
    <source>
        <dbReference type="Proteomes" id="UP000215914"/>
    </source>
</evidence>
<name>A0A9K3IN84_HELAN</name>
<accession>A0A9K3IN84</accession>
<dbReference type="Proteomes" id="UP000215914">
    <property type="component" value="Unassembled WGS sequence"/>
</dbReference>
<dbReference type="AlphaFoldDB" id="A0A9K3IN84"/>
<keyword evidence="3" id="KW-1185">Reference proteome</keyword>
<gene>
    <name evidence="2" type="ORF">HanXRQr2_Chr07g0310761</name>
</gene>
<organism evidence="2 3">
    <name type="scientific">Helianthus annuus</name>
    <name type="common">Common sunflower</name>
    <dbReference type="NCBI Taxonomy" id="4232"/>
    <lineage>
        <taxon>Eukaryota</taxon>
        <taxon>Viridiplantae</taxon>
        <taxon>Streptophyta</taxon>
        <taxon>Embryophyta</taxon>
        <taxon>Tracheophyta</taxon>
        <taxon>Spermatophyta</taxon>
        <taxon>Magnoliopsida</taxon>
        <taxon>eudicotyledons</taxon>
        <taxon>Gunneridae</taxon>
        <taxon>Pentapetalae</taxon>
        <taxon>asterids</taxon>
        <taxon>campanulids</taxon>
        <taxon>Asterales</taxon>
        <taxon>Asteraceae</taxon>
        <taxon>Asteroideae</taxon>
        <taxon>Heliantheae alliance</taxon>
        <taxon>Heliantheae</taxon>
        <taxon>Helianthus</taxon>
    </lineage>
</organism>
<reference evidence="2" key="2">
    <citation type="submission" date="2020-06" db="EMBL/GenBank/DDBJ databases">
        <title>Helianthus annuus Genome sequencing and assembly Release 2.</title>
        <authorList>
            <person name="Gouzy J."/>
            <person name="Langlade N."/>
            <person name="Munos S."/>
        </authorList>
    </citation>
    <scope>NUCLEOTIDE SEQUENCE</scope>
    <source>
        <tissue evidence="2">Leaves</tissue>
    </source>
</reference>
<evidence type="ECO:0000313" key="2">
    <source>
        <dbReference type="EMBL" id="KAF5799983.1"/>
    </source>
</evidence>
<proteinExistence type="predicted"/>
<evidence type="ECO:0000256" key="1">
    <source>
        <dbReference type="SAM" id="MobiDB-lite"/>
    </source>
</evidence>
<comment type="caution">
    <text evidence="2">The sequence shown here is derived from an EMBL/GenBank/DDBJ whole genome shotgun (WGS) entry which is preliminary data.</text>
</comment>
<dbReference type="EMBL" id="MNCJ02000322">
    <property type="protein sequence ID" value="KAF5799983.1"/>
    <property type="molecule type" value="Genomic_DNA"/>
</dbReference>
<reference evidence="2" key="1">
    <citation type="journal article" date="2017" name="Nature">
        <title>The sunflower genome provides insights into oil metabolism, flowering and Asterid evolution.</title>
        <authorList>
            <person name="Badouin H."/>
            <person name="Gouzy J."/>
            <person name="Grassa C.J."/>
            <person name="Murat F."/>
            <person name="Staton S.E."/>
            <person name="Cottret L."/>
            <person name="Lelandais-Briere C."/>
            <person name="Owens G.L."/>
            <person name="Carrere S."/>
            <person name="Mayjonade B."/>
            <person name="Legrand L."/>
            <person name="Gill N."/>
            <person name="Kane N.C."/>
            <person name="Bowers J.E."/>
            <person name="Hubner S."/>
            <person name="Bellec A."/>
            <person name="Berard A."/>
            <person name="Berges H."/>
            <person name="Blanchet N."/>
            <person name="Boniface M.C."/>
            <person name="Brunel D."/>
            <person name="Catrice O."/>
            <person name="Chaidir N."/>
            <person name="Claudel C."/>
            <person name="Donnadieu C."/>
            <person name="Faraut T."/>
            <person name="Fievet G."/>
            <person name="Helmstetter N."/>
            <person name="King M."/>
            <person name="Knapp S.J."/>
            <person name="Lai Z."/>
            <person name="Le Paslier M.C."/>
            <person name="Lippi Y."/>
            <person name="Lorenzon L."/>
            <person name="Mandel J.R."/>
            <person name="Marage G."/>
            <person name="Marchand G."/>
            <person name="Marquand E."/>
            <person name="Bret-Mestries E."/>
            <person name="Morien E."/>
            <person name="Nambeesan S."/>
            <person name="Nguyen T."/>
            <person name="Pegot-Espagnet P."/>
            <person name="Pouilly N."/>
            <person name="Raftis F."/>
            <person name="Sallet E."/>
            <person name="Schiex T."/>
            <person name="Thomas J."/>
            <person name="Vandecasteele C."/>
            <person name="Vares D."/>
            <person name="Vear F."/>
            <person name="Vautrin S."/>
            <person name="Crespi M."/>
            <person name="Mangin B."/>
            <person name="Burke J.M."/>
            <person name="Salse J."/>
            <person name="Munos S."/>
            <person name="Vincourt P."/>
            <person name="Rieseberg L.H."/>
            <person name="Langlade N.B."/>
        </authorList>
    </citation>
    <scope>NUCLEOTIDE SEQUENCE</scope>
    <source>
        <tissue evidence="2">Leaves</tissue>
    </source>
</reference>
<protein>
    <submittedName>
        <fullName evidence="2">Cyclin-dependent protein kinase inhibitor SMR</fullName>
    </submittedName>
</protein>
<feature type="region of interest" description="Disordered" evidence="1">
    <location>
        <begin position="1"/>
        <end position="45"/>
    </location>
</feature>